<dbReference type="EMBL" id="CAMKVN010000236">
    <property type="protein sequence ID" value="CAI2165593.1"/>
    <property type="molecule type" value="Genomic_DNA"/>
</dbReference>
<organism evidence="1 2">
    <name type="scientific">Funneliformis geosporum</name>
    <dbReference type="NCBI Taxonomy" id="1117311"/>
    <lineage>
        <taxon>Eukaryota</taxon>
        <taxon>Fungi</taxon>
        <taxon>Fungi incertae sedis</taxon>
        <taxon>Mucoromycota</taxon>
        <taxon>Glomeromycotina</taxon>
        <taxon>Glomeromycetes</taxon>
        <taxon>Glomerales</taxon>
        <taxon>Glomeraceae</taxon>
        <taxon>Funneliformis</taxon>
    </lineage>
</organism>
<gene>
    <name evidence="1" type="ORF">FWILDA_LOCUS2149</name>
</gene>
<protein>
    <submittedName>
        <fullName evidence="1">18506_t:CDS:1</fullName>
    </submittedName>
</protein>
<dbReference type="Proteomes" id="UP001153678">
    <property type="component" value="Unassembled WGS sequence"/>
</dbReference>
<evidence type="ECO:0000313" key="1">
    <source>
        <dbReference type="EMBL" id="CAI2165593.1"/>
    </source>
</evidence>
<proteinExistence type="predicted"/>
<accession>A0A9W4WJ59</accession>
<name>A0A9W4WJ59_9GLOM</name>
<reference evidence="1" key="1">
    <citation type="submission" date="2022-08" db="EMBL/GenBank/DDBJ databases">
        <authorList>
            <person name="Kallberg Y."/>
            <person name="Tangrot J."/>
            <person name="Rosling A."/>
        </authorList>
    </citation>
    <scope>NUCLEOTIDE SEQUENCE</scope>
    <source>
        <strain evidence="1">Wild A</strain>
    </source>
</reference>
<comment type="caution">
    <text evidence="1">The sequence shown here is derived from an EMBL/GenBank/DDBJ whole genome shotgun (WGS) entry which is preliminary data.</text>
</comment>
<sequence>MNLLELWNGYIILILTKFLNEKKLEGRKPNFDGFENMTNWFQERDLEEYLRNAKE</sequence>
<dbReference type="AlphaFoldDB" id="A0A9W4WJ59"/>
<evidence type="ECO:0000313" key="2">
    <source>
        <dbReference type="Proteomes" id="UP001153678"/>
    </source>
</evidence>
<keyword evidence="2" id="KW-1185">Reference proteome</keyword>